<organism evidence="1">
    <name type="scientific">Xenopsylla cheopis</name>
    <name type="common">Oriental rat flea</name>
    <name type="synonym">Pulex cheopis</name>
    <dbReference type="NCBI Taxonomy" id="163159"/>
    <lineage>
        <taxon>Eukaryota</taxon>
        <taxon>Metazoa</taxon>
        <taxon>Ecdysozoa</taxon>
        <taxon>Arthropoda</taxon>
        <taxon>Hexapoda</taxon>
        <taxon>Insecta</taxon>
        <taxon>Pterygota</taxon>
        <taxon>Neoptera</taxon>
        <taxon>Endopterygota</taxon>
        <taxon>Siphonaptera</taxon>
        <taxon>Pulicidae</taxon>
        <taxon>Xenopsyllinae</taxon>
        <taxon>Xenopsylla</taxon>
    </lineage>
</organism>
<dbReference type="AlphaFoldDB" id="A0A6M2E028"/>
<accession>A0A6M2E028</accession>
<reference evidence="1" key="1">
    <citation type="submission" date="2020-03" db="EMBL/GenBank/DDBJ databases">
        <title>Transcriptomic Profiling of the Digestive Tract of the Rat Flea, Xenopsylla cheopis, Following Blood Feeding and Infection with Yersinia pestis.</title>
        <authorList>
            <person name="Bland D.M."/>
            <person name="Martens C.A."/>
            <person name="Virtaneva K."/>
            <person name="Kanakabandi K."/>
            <person name="Long D."/>
            <person name="Rosenke R."/>
            <person name="Saturday G.A."/>
            <person name="Hoyt F.H."/>
            <person name="Bruno D.P."/>
            <person name="Ribeiro J.M.C."/>
            <person name="Hinnebusch J."/>
        </authorList>
    </citation>
    <scope>NUCLEOTIDE SEQUENCE</scope>
</reference>
<sequence length="97" mass="10868">MFIFIRYFLPTSTILFSIDCSYSSILENTARLSSYLMLLILLPPIVKSPMFLSAFLASHSPWRHTLLPISALLVSSWSNRTLIFCFISSATACGLSN</sequence>
<dbReference type="EMBL" id="GIIL01007534">
    <property type="protein sequence ID" value="NOV51260.1"/>
    <property type="molecule type" value="Transcribed_RNA"/>
</dbReference>
<name>A0A6M2E028_XENCH</name>
<proteinExistence type="predicted"/>
<evidence type="ECO:0000313" key="1">
    <source>
        <dbReference type="EMBL" id="NOV51260.1"/>
    </source>
</evidence>
<protein>
    <submittedName>
        <fullName evidence="1">Putative secreted protein</fullName>
    </submittedName>
</protein>